<dbReference type="GO" id="GO:0008028">
    <property type="term" value="F:monocarboxylic acid transmembrane transporter activity"/>
    <property type="evidence" value="ECO:0007669"/>
    <property type="project" value="TreeGrafter"/>
</dbReference>
<dbReference type="PANTHER" id="PTHR11360">
    <property type="entry name" value="MONOCARBOXYLATE TRANSPORTER"/>
    <property type="match status" value="1"/>
</dbReference>
<feature type="compositionally biased region" description="Low complexity" evidence="2">
    <location>
        <begin position="480"/>
        <end position="492"/>
    </location>
</feature>
<dbReference type="SUPFAM" id="SSF103473">
    <property type="entry name" value="MFS general substrate transporter"/>
    <property type="match status" value="1"/>
</dbReference>
<dbReference type="GeneID" id="116942400"/>
<evidence type="ECO:0000256" key="1">
    <source>
        <dbReference type="ARBA" id="ARBA00004141"/>
    </source>
</evidence>
<keyword evidence="3" id="KW-1133">Transmembrane helix</keyword>
<sequence>MSRKNRAPKLRCYVDAPDGGWGWIIVLHFFMVNVLVMGMLKSFGFFFVAFQEEFSENAERISWIGSIMSSLRLMAGPLASVSCGRLGERGTAVLGGVIVAAGFFVSVLAQSVPFLYITLGVLVGLGFALIYQSASIMTARYFKSRLSTAYAISRSGMGLTFALAPFTQMLLDKYGWRGALLILGALMLNLIPSGMLLRPIHLLDDLGSAQIEKSAHGPGNEDQAGDIAIVCPAQGERRGAAEQEQNRWDAAPVLNAAHTYEGGDASSGRRTGVDTGESTDLPNGGGKGPAAPPGRRATPTRAGSPCSDGASRGAEAESERRRTANSGNNPQRVSARRKCQRVHVEVADERGATSCPPCGGQEPKSEEKLLDISLLREPLFHVYTWSVVFSQLAYFIPYFHLAARAQTLGIDPMKASLIISMAGGPAGRAEGSQRLRPLDVLRGLWLPHGAPHCRLAVRHHAHVRLFLLPGGHVLPHRGRAPAPGAAGSGSRPAPRHREAPGDRLTGSRPQRGVAGPSARIRSPDVTWMKMQQRAMAGAAQKHRPPPPPPHTPIHPGKYTQRHPQYSTTRQHEFVCNIAVFFCYRFP</sequence>
<dbReference type="GO" id="GO:0016020">
    <property type="term" value="C:membrane"/>
    <property type="evidence" value="ECO:0007669"/>
    <property type="project" value="UniProtKB-SubCell"/>
</dbReference>
<protein>
    <submittedName>
        <fullName evidence="5">Monocarboxylate transporter 5-like isoform X2</fullName>
    </submittedName>
</protein>
<feature type="transmembrane region" description="Helical" evidence="3">
    <location>
        <begin position="91"/>
        <end position="109"/>
    </location>
</feature>
<reference evidence="5" key="1">
    <citation type="submission" date="2025-08" db="UniProtKB">
        <authorList>
            <consortium name="RefSeq"/>
        </authorList>
    </citation>
    <scope>IDENTIFICATION</scope>
    <source>
        <tissue evidence="5">Sperm</tissue>
    </source>
</reference>
<evidence type="ECO:0000256" key="3">
    <source>
        <dbReference type="SAM" id="Phobius"/>
    </source>
</evidence>
<gene>
    <name evidence="5" type="primary">LOC116942400</name>
</gene>
<proteinExistence type="predicted"/>
<accession>A0AAJ7WU21</accession>
<keyword evidence="4" id="KW-1185">Reference proteome</keyword>
<comment type="subcellular location">
    <subcellularLocation>
        <location evidence="1">Membrane</location>
        <topology evidence="1">Multi-pass membrane protein</topology>
    </subcellularLocation>
</comment>
<dbReference type="InterPro" id="IPR036259">
    <property type="entry name" value="MFS_trans_sf"/>
</dbReference>
<dbReference type="Gene3D" id="1.20.1250.20">
    <property type="entry name" value="MFS general substrate transporter like domains"/>
    <property type="match status" value="1"/>
</dbReference>
<dbReference type="AlphaFoldDB" id="A0AAJ7WU21"/>
<feature type="transmembrane region" description="Helical" evidence="3">
    <location>
        <begin position="115"/>
        <end position="134"/>
    </location>
</feature>
<organism evidence="4 5">
    <name type="scientific">Petromyzon marinus</name>
    <name type="common">Sea lamprey</name>
    <dbReference type="NCBI Taxonomy" id="7757"/>
    <lineage>
        <taxon>Eukaryota</taxon>
        <taxon>Metazoa</taxon>
        <taxon>Chordata</taxon>
        <taxon>Craniata</taxon>
        <taxon>Vertebrata</taxon>
        <taxon>Cyclostomata</taxon>
        <taxon>Hyperoartia</taxon>
        <taxon>Petromyzontiformes</taxon>
        <taxon>Petromyzontidae</taxon>
        <taxon>Petromyzon</taxon>
    </lineage>
</organism>
<dbReference type="Pfam" id="PF07690">
    <property type="entry name" value="MFS_1"/>
    <property type="match status" value="1"/>
</dbReference>
<dbReference type="RefSeq" id="XP_032810171.1">
    <property type="nucleotide sequence ID" value="XM_032954280.1"/>
</dbReference>
<feature type="transmembrane region" description="Helical" evidence="3">
    <location>
        <begin position="21"/>
        <end position="49"/>
    </location>
</feature>
<evidence type="ECO:0000256" key="2">
    <source>
        <dbReference type="SAM" id="MobiDB-lite"/>
    </source>
</evidence>
<dbReference type="InterPro" id="IPR011701">
    <property type="entry name" value="MFS"/>
</dbReference>
<dbReference type="InterPro" id="IPR050327">
    <property type="entry name" value="Proton-linked_MCT"/>
</dbReference>
<feature type="region of interest" description="Disordered" evidence="2">
    <location>
        <begin position="477"/>
        <end position="523"/>
    </location>
</feature>
<dbReference type="PANTHER" id="PTHR11360:SF14">
    <property type="entry name" value="MONOCARBOXYLATE TRANSPORTER 5"/>
    <property type="match status" value="1"/>
</dbReference>
<feature type="region of interest" description="Disordered" evidence="2">
    <location>
        <begin position="536"/>
        <end position="561"/>
    </location>
</feature>
<keyword evidence="3" id="KW-0472">Membrane</keyword>
<evidence type="ECO:0000313" key="4">
    <source>
        <dbReference type="Proteomes" id="UP001318040"/>
    </source>
</evidence>
<feature type="transmembrane region" description="Helical" evidence="3">
    <location>
        <begin position="178"/>
        <end position="197"/>
    </location>
</feature>
<feature type="transmembrane region" description="Helical" evidence="3">
    <location>
        <begin position="61"/>
        <end position="79"/>
    </location>
</feature>
<dbReference type="Proteomes" id="UP001318040">
    <property type="component" value="Chromosome 14"/>
</dbReference>
<keyword evidence="3" id="KW-0812">Transmembrane</keyword>
<evidence type="ECO:0000313" key="5">
    <source>
        <dbReference type="RefSeq" id="XP_032810171.1"/>
    </source>
</evidence>
<name>A0AAJ7WU21_PETMA</name>
<feature type="compositionally biased region" description="Low complexity" evidence="2">
    <location>
        <begin position="293"/>
        <end position="313"/>
    </location>
</feature>
<feature type="region of interest" description="Disordered" evidence="2">
    <location>
        <begin position="259"/>
        <end position="339"/>
    </location>
</feature>